<keyword evidence="2" id="KW-1133">Transmembrane helix</keyword>
<evidence type="ECO:0000256" key="1">
    <source>
        <dbReference type="SAM" id="MobiDB-lite"/>
    </source>
</evidence>
<evidence type="ECO:0000256" key="2">
    <source>
        <dbReference type="SAM" id="Phobius"/>
    </source>
</evidence>
<dbReference type="EnsemblProtists" id="EOD07268">
    <property type="protein sequence ID" value="EOD07268"/>
    <property type="gene ID" value="EMIHUDRAFT_420645"/>
</dbReference>
<feature type="signal peptide" evidence="3">
    <location>
        <begin position="1"/>
        <end position="19"/>
    </location>
</feature>
<dbReference type="KEGG" id="ehx:EMIHUDRAFT_470972"/>
<evidence type="ECO:0000256" key="3">
    <source>
        <dbReference type="SAM" id="SignalP"/>
    </source>
</evidence>
<dbReference type="GeneID" id="17253443"/>
<feature type="region of interest" description="Disordered" evidence="1">
    <location>
        <begin position="23"/>
        <end position="44"/>
    </location>
</feature>
<protein>
    <submittedName>
        <fullName evidence="4">Uncharacterized protein</fullName>
    </submittedName>
</protein>
<organism evidence="4 5">
    <name type="scientific">Emiliania huxleyi (strain CCMP1516)</name>
    <dbReference type="NCBI Taxonomy" id="280463"/>
    <lineage>
        <taxon>Eukaryota</taxon>
        <taxon>Haptista</taxon>
        <taxon>Haptophyta</taxon>
        <taxon>Prymnesiophyceae</taxon>
        <taxon>Isochrysidales</taxon>
        <taxon>Noelaerhabdaceae</taxon>
        <taxon>Emiliania</taxon>
    </lineage>
</organism>
<dbReference type="AlphaFoldDB" id="A0A0D3I7N3"/>
<evidence type="ECO:0000313" key="5">
    <source>
        <dbReference type="Proteomes" id="UP000013827"/>
    </source>
</evidence>
<feature type="chain" id="PRO_5044053465" evidence="3">
    <location>
        <begin position="20"/>
        <end position="187"/>
    </location>
</feature>
<dbReference type="PaxDb" id="2903-EOD07268"/>
<reference evidence="5" key="1">
    <citation type="journal article" date="2013" name="Nature">
        <title>Pan genome of the phytoplankton Emiliania underpins its global distribution.</title>
        <authorList>
            <person name="Read B.A."/>
            <person name="Kegel J."/>
            <person name="Klute M.J."/>
            <person name="Kuo A."/>
            <person name="Lefebvre S.C."/>
            <person name="Maumus F."/>
            <person name="Mayer C."/>
            <person name="Miller J."/>
            <person name="Monier A."/>
            <person name="Salamov A."/>
            <person name="Young J."/>
            <person name="Aguilar M."/>
            <person name="Claverie J.M."/>
            <person name="Frickenhaus S."/>
            <person name="Gonzalez K."/>
            <person name="Herman E.K."/>
            <person name="Lin Y.C."/>
            <person name="Napier J."/>
            <person name="Ogata H."/>
            <person name="Sarno A.F."/>
            <person name="Shmutz J."/>
            <person name="Schroeder D."/>
            <person name="de Vargas C."/>
            <person name="Verret F."/>
            <person name="von Dassow P."/>
            <person name="Valentin K."/>
            <person name="Van de Peer Y."/>
            <person name="Wheeler G."/>
            <person name="Dacks J.B."/>
            <person name="Delwiche C.F."/>
            <person name="Dyhrman S.T."/>
            <person name="Glockner G."/>
            <person name="John U."/>
            <person name="Richards T."/>
            <person name="Worden A.Z."/>
            <person name="Zhang X."/>
            <person name="Grigoriev I.V."/>
            <person name="Allen A.E."/>
            <person name="Bidle K."/>
            <person name="Borodovsky M."/>
            <person name="Bowler C."/>
            <person name="Brownlee C."/>
            <person name="Cock J.M."/>
            <person name="Elias M."/>
            <person name="Gladyshev V.N."/>
            <person name="Groth M."/>
            <person name="Guda C."/>
            <person name="Hadaegh A."/>
            <person name="Iglesias-Rodriguez M.D."/>
            <person name="Jenkins J."/>
            <person name="Jones B.M."/>
            <person name="Lawson T."/>
            <person name="Leese F."/>
            <person name="Lindquist E."/>
            <person name="Lobanov A."/>
            <person name="Lomsadze A."/>
            <person name="Malik S.B."/>
            <person name="Marsh M.E."/>
            <person name="Mackinder L."/>
            <person name="Mock T."/>
            <person name="Mueller-Roeber B."/>
            <person name="Pagarete A."/>
            <person name="Parker M."/>
            <person name="Probert I."/>
            <person name="Quesneville H."/>
            <person name="Raines C."/>
            <person name="Rensing S.A."/>
            <person name="Riano-Pachon D.M."/>
            <person name="Richier S."/>
            <person name="Rokitta S."/>
            <person name="Shiraiwa Y."/>
            <person name="Soanes D.M."/>
            <person name="van der Giezen M."/>
            <person name="Wahlund T.M."/>
            <person name="Williams B."/>
            <person name="Wilson W."/>
            <person name="Wolfe G."/>
            <person name="Wurch L.L."/>
        </authorList>
    </citation>
    <scope>NUCLEOTIDE SEQUENCE</scope>
</reference>
<dbReference type="RefSeq" id="XP_005762812.1">
    <property type="nucleotide sequence ID" value="XM_005762755.1"/>
</dbReference>
<dbReference type="EnsemblProtists" id="EOD10383">
    <property type="protein sequence ID" value="EOD10383"/>
    <property type="gene ID" value="EMIHUDRAFT_470972"/>
</dbReference>
<keyword evidence="3" id="KW-0732">Signal</keyword>
<dbReference type="HOGENOM" id="CLU_091529_0_0_1"/>
<reference evidence="4" key="2">
    <citation type="submission" date="2024-10" db="UniProtKB">
        <authorList>
            <consortium name="EnsemblProtists"/>
        </authorList>
    </citation>
    <scope>IDENTIFICATION</scope>
</reference>
<feature type="transmembrane region" description="Helical" evidence="2">
    <location>
        <begin position="143"/>
        <end position="166"/>
    </location>
</feature>
<dbReference type="GeneID" id="17256536"/>
<keyword evidence="2" id="KW-0472">Membrane</keyword>
<accession>A0A0D3I7N3</accession>
<dbReference type="KEGG" id="ehx:EMIHUDRAFT_420645"/>
<dbReference type="Proteomes" id="UP000013827">
    <property type="component" value="Unassembled WGS sequence"/>
</dbReference>
<keyword evidence="5" id="KW-1185">Reference proteome</keyword>
<keyword evidence="2" id="KW-0812">Transmembrane</keyword>
<name>A0A0D3I7N3_EMIH1</name>
<sequence>MLVPLVLTVLTQPAPLVEKATEAAVSAQPTPPTEKAAGEAAPPTEKWVTSSCGLSGCVHTNHLTGTTTAHDWQGGKVTSNKWTGQVTASNHQGTYTTNLHTGNWHATGCSALGCGTHGGNKYTGHYYATPHYLRKIDEAGELVATHAGVFAATGAFAAIFLAFGLLRRSRASKPDAATAEAPAMQLV</sequence>
<dbReference type="RefSeq" id="XP_005759697.1">
    <property type="nucleotide sequence ID" value="XM_005759640.1"/>
</dbReference>
<proteinExistence type="predicted"/>
<evidence type="ECO:0000313" key="4">
    <source>
        <dbReference type="EnsemblProtists" id="EOD07268"/>
    </source>
</evidence>